<gene>
    <name evidence="3" type="ORF">J2X19_002896</name>
</gene>
<evidence type="ECO:0000256" key="1">
    <source>
        <dbReference type="SAM" id="MobiDB-lite"/>
    </source>
</evidence>
<name>A0ABU2CA48_9BURK</name>
<feature type="region of interest" description="Disordered" evidence="1">
    <location>
        <begin position="864"/>
        <end position="883"/>
    </location>
</feature>
<feature type="compositionally biased region" description="Low complexity" evidence="1">
    <location>
        <begin position="865"/>
        <end position="883"/>
    </location>
</feature>
<reference evidence="3 4" key="1">
    <citation type="submission" date="2023-07" db="EMBL/GenBank/DDBJ databases">
        <title>Sorghum-associated microbial communities from plants grown in Nebraska, USA.</title>
        <authorList>
            <person name="Schachtman D."/>
        </authorList>
    </citation>
    <scope>NUCLEOTIDE SEQUENCE [LARGE SCALE GENOMIC DNA]</scope>
    <source>
        <strain evidence="3 4">BE313</strain>
    </source>
</reference>
<sequence>MHTPASNLLLQPEQLLRYMPGVQHQRQELRLIEAAWDNLSLLSSLSSLSSKASAGGDLAQARHDFAALSEEMMRGLATEALKTALDDLGSRAQVCIDILVRNLFERTADIGFFATDGAIADYLAQPDAALRPAMESRLRDYASKYTVYDNIYLFDTQIQLQACLAAQPAHSLPTSTGDAAFLAEVQASHAAYTEHYAAHDFCGTASPSLLYAQPVAADGHTQGVLCLQFKLADEARAIFAQVQGDNPQGQDVVLALVDAQGAVIHSSDALQLPLGWHLPQAATAGTFTLRHLGRKYLTVVRNTLGFQGYAGPGWRGLAMLPLDSAFESDGDEARSALMDEVAAHPDFLAGELSHIPKRSAAIQSALERSVWNGLLELNRTAADHSESARDTLFAKTLLSEIGATAQKTAAAFASALHDLQKVVMRSMLRDAHSRAELAMQILDRNLYERANDCRWWALTPQFATTLIAGSAACKSATAVLEQINALYTVYACLVLFDRQGRVIAVSQPNQAEQVGQILDEPWVAHTLRQGHGQDYSVSSYGPSRFYADGPTFVYSAAVRDPQSRQGATLGGIAIVWDATGQMQSILGDCAAGLDAQDMLAFVDANGQVLHASGPDGLRQHLPALRTAQAGQPVIDLQGQLYGLGDAPGRGYREFGTSDSYRHGLRCLSLRHLCVRQDTRLATPTLPAAQTGPRTATEYHLQLATFTIAGHWLGIDARHILKAAPDSTVMSAGSARPPLLGFTQIGQQVYPVVELRSVITDYTGPLSRDADPTRQMLVLRLPPDNGNGKSREFALRVDTLGSMLDIDSRQLQALHASADPGAAPMVDAVVSVGNGTSSKQPLLCRMSLAWLQQCTNGELVPQDLDALTAPRPTPPLAAARSARE</sequence>
<dbReference type="Pfam" id="PF01584">
    <property type="entry name" value="CheW"/>
    <property type="match status" value="1"/>
</dbReference>
<dbReference type="InterPro" id="IPR036061">
    <property type="entry name" value="CheW-like_dom_sf"/>
</dbReference>
<dbReference type="SUPFAM" id="SSF50341">
    <property type="entry name" value="CheW-like"/>
    <property type="match status" value="1"/>
</dbReference>
<proteinExistence type="predicted"/>
<dbReference type="RefSeq" id="WP_310374159.1">
    <property type="nucleotide sequence ID" value="NZ_JAVDXT010000002.1"/>
</dbReference>
<accession>A0ABU2CA48</accession>
<comment type="caution">
    <text evidence="3">The sequence shown here is derived from an EMBL/GenBank/DDBJ whole genome shotgun (WGS) entry which is preliminary data.</text>
</comment>
<dbReference type="Gene3D" id="3.30.450.20">
    <property type="entry name" value="PAS domain"/>
    <property type="match status" value="1"/>
</dbReference>
<evidence type="ECO:0000313" key="3">
    <source>
        <dbReference type="EMBL" id="MDR7378217.1"/>
    </source>
</evidence>
<dbReference type="InterPro" id="IPR002545">
    <property type="entry name" value="CheW-lke_dom"/>
</dbReference>
<dbReference type="EMBL" id="JAVDXT010000002">
    <property type="protein sequence ID" value="MDR7378217.1"/>
    <property type="molecule type" value="Genomic_DNA"/>
</dbReference>
<protein>
    <submittedName>
        <fullName evidence="3">Chemotaxis signal transduction protein</fullName>
    </submittedName>
</protein>
<feature type="domain" description="CheW-like" evidence="2">
    <location>
        <begin position="702"/>
        <end position="835"/>
    </location>
</feature>
<keyword evidence="4" id="KW-1185">Reference proteome</keyword>
<evidence type="ECO:0000259" key="2">
    <source>
        <dbReference type="Pfam" id="PF01584"/>
    </source>
</evidence>
<dbReference type="Proteomes" id="UP001180487">
    <property type="component" value="Unassembled WGS sequence"/>
</dbReference>
<evidence type="ECO:0000313" key="4">
    <source>
        <dbReference type="Proteomes" id="UP001180487"/>
    </source>
</evidence>
<organism evidence="3 4">
    <name type="scientific">Rhodoferax ferrireducens</name>
    <dbReference type="NCBI Taxonomy" id="192843"/>
    <lineage>
        <taxon>Bacteria</taxon>
        <taxon>Pseudomonadati</taxon>
        <taxon>Pseudomonadota</taxon>
        <taxon>Betaproteobacteria</taxon>
        <taxon>Burkholderiales</taxon>
        <taxon>Comamonadaceae</taxon>
        <taxon>Rhodoferax</taxon>
    </lineage>
</organism>